<evidence type="ECO:0000256" key="8">
    <source>
        <dbReference type="ARBA" id="ARBA00023034"/>
    </source>
</evidence>
<dbReference type="EMBL" id="VSWD01000009">
    <property type="protein sequence ID" value="KAK3093133.1"/>
    <property type="molecule type" value="Genomic_DNA"/>
</dbReference>
<keyword evidence="4" id="KW-0808">Transferase</keyword>
<dbReference type="PANTHER" id="PTHR11214:SF364">
    <property type="entry name" value="HEXOSYLTRANSFERASE"/>
    <property type="match status" value="1"/>
</dbReference>
<comment type="similarity">
    <text evidence="2 11">Belongs to the glycosyltransferase 31 family.</text>
</comment>
<dbReference type="GO" id="GO:0000139">
    <property type="term" value="C:Golgi membrane"/>
    <property type="evidence" value="ECO:0007669"/>
    <property type="project" value="UniProtKB-SubCell"/>
</dbReference>
<keyword evidence="10" id="KW-0325">Glycoprotein</keyword>
<evidence type="ECO:0000256" key="5">
    <source>
        <dbReference type="ARBA" id="ARBA00022692"/>
    </source>
</evidence>
<keyword evidence="13" id="KW-1185">Reference proteome</keyword>
<keyword evidence="3 11" id="KW-0328">Glycosyltransferase</keyword>
<dbReference type="PANTHER" id="PTHR11214">
    <property type="entry name" value="BETA-1,3-N-ACETYLGLUCOSAMINYLTRANSFERASE"/>
    <property type="match status" value="1"/>
</dbReference>
<proteinExistence type="inferred from homology"/>
<dbReference type="EC" id="2.4.1.-" evidence="11"/>
<comment type="subcellular location">
    <subcellularLocation>
        <location evidence="1 11">Golgi apparatus membrane</location>
        <topology evidence="1 11">Single-pass type II membrane protein</topology>
    </subcellularLocation>
</comment>
<evidence type="ECO:0000313" key="13">
    <source>
        <dbReference type="Proteomes" id="UP001186944"/>
    </source>
</evidence>
<keyword evidence="6" id="KW-0735">Signal-anchor</keyword>
<evidence type="ECO:0000256" key="3">
    <source>
        <dbReference type="ARBA" id="ARBA00022676"/>
    </source>
</evidence>
<protein>
    <recommendedName>
        <fullName evidence="11">Hexosyltransferase</fullName>
        <ecNumber evidence="11">2.4.1.-</ecNumber>
    </recommendedName>
</protein>
<evidence type="ECO:0000256" key="7">
    <source>
        <dbReference type="ARBA" id="ARBA00022989"/>
    </source>
</evidence>
<dbReference type="Pfam" id="PF01762">
    <property type="entry name" value="Galactosyl_T"/>
    <property type="match status" value="1"/>
</dbReference>
<dbReference type="InterPro" id="IPR002659">
    <property type="entry name" value="Glyco_trans_31"/>
</dbReference>
<evidence type="ECO:0000256" key="10">
    <source>
        <dbReference type="ARBA" id="ARBA00023180"/>
    </source>
</evidence>
<evidence type="ECO:0000256" key="1">
    <source>
        <dbReference type="ARBA" id="ARBA00004323"/>
    </source>
</evidence>
<name>A0AA88XWC5_PINIB</name>
<gene>
    <name evidence="12" type="ORF">FSP39_011523</name>
</gene>
<evidence type="ECO:0000256" key="9">
    <source>
        <dbReference type="ARBA" id="ARBA00023136"/>
    </source>
</evidence>
<dbReference type="AlphaFoldDB" id="A0AA88XWC5"/>
<dbReference type="Gene3D" id="3.90.550.50">
    <property type="match status" value="1"/>
</dbReference>
<dbReference type="GO" id="GO:0006493">
    <property type="term" value="P:protein O-linked glycosylation"/>
    <property type="evidence" value="ECO:0007669"/>
    <property type="project" value="TreeGrafter"/>
</dbReference>
<accession>A0AA88XWC5</accession>
<keyword evidence="7" id="KW-1133">Transmembrane helix</keyword>
<evidence type="ECO:0000256" key="11">
    <source>
        <dbReference type="RuleBase" id="RU363063"/>
    </source>
</evidence>
<keyword evidence="9" id="KW-0472">Membrane</keyword>
<evidence type="ECO:0000256" key="4">
    <source>
        <dbReference type="ARBA" id="ARBA00022679"/>
    </source>
</evidence>
<reference evidence="12" key="1">
    <citation type="submission" date="2019-08" db="EMBL/GenBank/DDBJ databases">
        <title>The improved chromosome-level genome for the pearl oyster Pinctada fucata martensii using PacBio sequencing and Hi-C.</title>
        <authorList>
            <person name="Zheng Z."/>
        </authorList>
    </citation>
    <scope>NUCLEOTIDE SEQUENCE</scope>
    <source>
        <strain evidence="12">ZZ-2019</strain>
        <tissue evidence="12">Adductor muscle</tissue>
    </source>
</reference>
<evidence type="ECO:0000256" key="2">
    <source>
        <dbReference type="ARBA" id="ARBA00008661"/>
    </source>
</evidence>
<keyword evidence="8 11" id="KW-0333">Golgi apparatus</keyword>
<keyword evidence="5" id="KW-0812">Transmembrane</keyword>
<dbReference type="Proteomes" id="UP001186944">
    <property type="component" value="Unassembled WGS sequence"/>
</dbReference>
<organism evidence="12 13">
    <name type="scientific">Pinctada imbricata</name>
    <name type="common">Atlantic pearl-oyster</name>
    <name type="synonym">Pinctada martensii</name>
    <dbReference type="NCBI Taxonomy" id="66713"/>
    <lineage>
        <taxon>Eukaryota</taxon>
        <taxon>Metazoa</taxon>
        <taxon>Spiralia</taxon>
        <taxon>Lophotrochozoa</taxon>
        <taxon>Mollusca</taxon>
        <taxon>Bivalvia</taxon>
        <taxon>Autobranchia</taxon>
        <taxon>Pteriomorphia</taxon>
        <taxon>Pterioida</taxon>
        <taxon>Pterioidea</taxon>
        <taxon>Pteriidae</taxon>
        <taxon>Pinctada</taxon>
    </lineage>
</organism>
<evidence type="ECO:0000256" key="6">
    <source>
        <dbReference type="ARBA" id="ARBA00022968"/>
    </source>
</evidence>
<evidence type="ECO:0000313" key="12">
    <source>
        <dbReference type="EMBL" id="KAK3093133.1"/>
    </source>
</evidence>
<sequence>MARLATYIKFTSISLLVSVTCLSLMNYNQHFVIIASKHRSRNLRWFFGTDEDDTHRHHHLNLRPVKTKTQYIISVSAPYIINNPNVCRKFEKVSSLIMVHTAPDHILRREKMRRTWLNRTHYSPENVLVIFLLGTVKNQTLQQALVNESKKHGDIIQGDFIDSYRNLTNKGVMGYRWITENCRNAEIVIKIDDDAFINMFKFFEDYSYLKEREKFIYCNKINKNSMPILRDHKSKWYVNEYEYKDIKVFPHPYCSGFVVFLSIDLVPPLYHAAIGTPFFWVDDFFLFGLLPSRVKNVQYEKYNGTLTFSHPEGLKCYKEKGRNCQYLIVPARENEIDVLWKTVIKDRTQSIYGNYYMHLKKDTRYVKSPYT</sequence>
<comment type="caution">
    <text evidence="12">The sequence shown here is derived from an EMBL/GenBank/DDBJ whole genome shotgun (WGS) entry which is preliminary data.</text>
</comment>
<dbReference type="GO" id="GO:0016758">
    <property type="term" value="F:hexosyltransferase activity"/>
    <property type="evidence" value="ECO:0007669"/>
    <property type="project" value="InterPro"/>
</dbReference>
<dbReference type="FunFam" id="3.90.550.50:FF:000001">
    <property type="entry name" value="Hexosyltransferase"/>
    <property type="match status" value="1"/>
</dbReference>